<feature type="transmembrane region" description="Helical" evidence="8">
    <location>
        <begin position="157"/>
        <end position="181"/>
    </location>
</feature>
<feature type="transmembrane region" description="Helical" evidence="8">
    <location>
        <begin position="98"/>
        <end position="117"/>
    </location>
</feature>
<keyword evidence="7 8" id="KW-0472">Membrane</keyword>
<reference evidence="9" key="1">
    <citation type="submission" date="2021-06" db="EMBL/GenBank/DDBJ databases">
        <title>Direct submission.</title>
        <authorList>
            <person name="Lee C.-S."/>
            <person name="Jin L."/>
        </authorList>
    </citation>
    <scope>NUCLEOTIDE SEQUENCE</scope>
    <source>
        <strain evidence="9">Con5</strain>
    </source>
</reference>
<keyword evidence="3" id="KW-0813">Transport</keyword>
<dbReference type="EMBL" id="CP076361">
    <property type="protein sequence ID" value="QWK89152.1"/>
    <property type="molecule type" value="Genomic_DNA"/>
</dbReference>
<dbReference type="GO" id="GO:0022857">
    <property type="term" value="F:transmembrane transporter activity"/>
    <property type="evidence" value="ECO:0007669"/>
    <property type="project" value="InterPro"/>
</dbReference>
<comment type="similarity">
    <text evidence="2">Belongs to the binding-protein-dependent transport system permease family. FecCD subfamily.</text>
</comment>
<keyword evidence="6 8" id="KW-1133">Transmembrane helix</keyword>
<dbReference type="GO" id="GO:0005886">
    <property type="term" value="C:plasma membrane"/>
    <property type="evidence" value="ECO:0007669"/>
    <property type="project" value="UniProtKB-SubCell"/>
</dbReference>
<keyword evidence="10" id="KW-1185">Reference proteome</keyword>
<sequence>MPALSLPLPSLMLRAALLGLLLSAALAASLAFGARDLTLMQVWQGLTHADPANPAADGAIVLGLRLSRTLTGVAVGAALAVAGVLMQALTRNPLADPGLTGVNAGAALAVVAVIRIWGPQDPLWLAAAAMAGAFCAAFAVWHLAGGRSAAAGGAISLRLPLAGAAIGSLCLSLVAAVVLLNPQTRDLYRFWMVGSLAGAEMATLARLAPLMALGLALGLVVARGLDVLALGADLGAGLGVRAGPVLTGALLSVTLCAGAAVALAGPLGFVGLIVPHLARSLAGRGGLAATLLCAVPLGAALVLACDTLGRVMARPSELALGIVLALIGGPAFMLLLHRLIGPRG</sequence>
<organism evidence="9 10">
    <name type="scientific">Gemmobacter fulvus</name>
    <dbReference type="NCBI Taxonomy" id="2840474"/>
    <lineage>
        <taxon>Bacteria</taxon>
        <taxon>Pseudomonadati</taxon>
        <taxon>Pseudomonadota</taxon>
        <taxon>Alphaproteobacteria</taxon>
        <taxon>Rhodobacterales</taxon>
        <taxon>Paracoccaceae</taxon>
        <taxon>Gemmobacter</taxon>
    </lineage>
</organism>
<dbReference type="InterPro" id="IPR000522">
    <property type="entry name" value="ABC_transptr_permease_BtuC"/>
</dbReference>
<dbReference type="SUPFAM" id="SSF81345">
    <property type="entry name" value="ABC transporter involved in vitamin B12 uptake, BtuC"/>
    <property type="match status" value="1"/>
</dbReference>
<evidence type="ECO:0000256" key="1">
    <source>
        <dbReference type="ARBA" id="ARBA00004651"/>
    </source>
</evidence>
<evidence type="ECO:0000256" key="8">
    <source>
        <dbReference type="SAM" id="Phobius"/>
    </source>
</evidence>
<feature type="transmembrane region" description="Helical" evidence="8">
    <location>
        <begin position="212"/>
        <end position="230"/>
    </location>
</feature>
<evidence type="ECO:0000256" key="6">
    <source>
        <dbReference type="ARBA" id="ARBA00022989"/>
    </source>
</evidence>
<dbReference type="KEGG" id="gfu:KM031_09715"/>
<evidence type="ECO:0000256" key="2">
    <source>
        <dbReference type="ARBA" id="ARBA00007935"/>
    </source>
</evidence>
<keyword evidence="5 8" id="KW-0812">Transmembrane</keyword>
<dbReference type="Gene3D" id="1.10.3470.10">
    <property type="entry name" value="ABC transporter involved in vitamin B12 uptake, BtuC"/>
    <property type="match status" value="1"/>
</dbReference>
<dbReference type="GO" id="GO:0033214">
    <property type="term" value="P:siderophore-iron import into cell"/>
    <property type="evidence" value="ECO:0007669"/>
    <property type="project" value="TreeGrafter"/>
</dbReference>
<evidence type="ECO:0000256" key="5">
    <source>
        <dbReference type="ARBA" id="ARBA00022692"/>
    </source>
</evidence>
<feature type="transmembrane region" description="Helical" evidence="8">
    <location>
        <begin position="69"/>
        <end position="86"/>
    </location>
</feature>
<dbReference type="InterPro" id="IPR037294">
    <property type="entry name" value="ABC_BtuC-like"/>
</dbReference>
<dbReference type="PANTHER" id="PTHR30472:SF1">
    <property type="entry name" value="FE(3+) DICITRATE TRANSPORT SYSTEM PERMEASE PROTEIN FECC-RELATED"/>
    <property type="match status" value="1"/>
</dbReference>
<evidence type="ECO:0000256" key="4">
    <source>
        <dbReference type="ARBA" id="ARBA00022475"/>
    </source>
</evidence>
<feature type="transmembrane region" description="Helical" evidence="8">
    <location>
        <begin position="286"/>
        <end position="312"/>
    </location>
</feature>
<feature type="transmembrane region" description="Helical" evidence="8">
    <location>
        <begin position="318"/>
        <end position="336"/>
    </location>
</feature>
<comment type="subcellular location">
    <subcellularLocation>
        <location evidence="1">Cell membrane</location>
        <topology evidence="1">Multi-pass membrane protein</topology>
    </subcellularLocation>
</comment>
<keyword evidence="4" id="KW-1003">Cell membrane</keyword>
<evidence type="ECO:0000256" key="3">
    <source>
        <dbReference type="ARBA" id="ARBA00022448"/>
    </source>
</evidence>
<dbReference type="PANTHER" id="PTHR30472">
    <property type="entry name" value="FERRIC ENTEROBACTIN TRANSPORT SYSTEM PERMEASE PROTEIN"/>
    <property type="match status" value="1"/>
</dbReference>
<feature type="transmembrane region" description="Helical" evidence="8">
    <location>
        <begin position="250"/>
        <end position="274"/>
    </location>
</feature>
<evidence type="ECO:0000256" key="7">
    <source>
        <dbReference type="ARBA" id="ARBA00023136"/>
    </source>
</evidence>
<name>A0A975S023_9RHOB</name>
<protein>
    <submittedName>
        <fullName evidence="9">Iron ABC transporter permease</fullName>
    </submittedName>
</protein>
<evidence type="ECO:0000313" key="10">
    <source>
        <dbReference type="Proteomes" id="UP000679352"/>
    </source>
</evidence>
<evidence type="ECO:0000313" key="9">
    <source>
        <dbReference type="EMBL" id="QWK89152.1"/>
    </source>
</evidence>
<dbReference type="AlphaFoldDB" id="A0A975S023"/>
<dbReference type="Proteomes" id="UP000679352">
    <property type="component" value="Chromosome"/>
</dbReference>
<accession>A0A975S023</accession>
<dbReference type="RefSeq" id="WP_215505835.1">
    <property type="nucleotide sequence ID" value="NZ_CP076361.1"/>
</dbReference>
<dbReference type="Pfam" id="PF01032">
    <property type="entry name" value="FecCD"/>
    <property type="match status" value="1"/>
</dbReference>
<gene>
    <name evidence="9" type="ORF">KM031_09715</name>
</gene>
<proteinExistence type="inferred from homology"/>
<feature type="transmembrane region" description="Helical" evidence="8">
    <location>
        <begin position="123"/>
        <end position="145"/>
    </location>
</feature>